<protein>
    <submittedName>
        <fullName evidence="2">Uncharacterized protein</fullName>
    </submittedName>
</protein>
<evidence type="ECO:0000313" key="2">
    <source>
        <dbReference type="EMBL" id="BAY59843.1"/>
    </source>
</evidence>
<dbReference type="AlphaFoldDB" id="A0A1Z4JT66"/>
<dbReference type="Proteomes" id="UP000217895">
    <property type="component" value="Plasmid Plasmid2 dna"/>
</dbReference>
<evidence type="ECO:0000256" key="1">
    <source>
        <dbReference type="SAM" id="MobiDB-lite"/>
    </source>
</evidence>
<reference evidence="2 3" key="1">
    <citation type="submission" date="2017-06" db="EMBL/GenBank/DDBJ databases">
        <title>Genome sequencing of cyanobaciteial culture collection at National Institute for Environmental Studies (NIES).</title>
        <authorList>
            <person name="Hirose Y."/>
            <person name="Shimura Y."/>
            <person name="Fujisawa T."/>
            <person name="Nakamura Y."/>
            <person name="Kawachi M."/>
        </authorList>
    </citation>
    <scope>NUCLEOTIDE SEQUENCE [LARGE SCALE GENOMIC DNA]</scope>
    <source>
        <strain evidence="2 3">NIES-2135</strain>
        <plasmid evidence="3">Plasmid Plasmid2 dna</plasmid>
    </source>
</reference>
<name>A0A1Z4JT66_LEPBY</name>
<sequence length="124" mass="13916">MAESRSPIDASVYRLAYLGLARQVTGRATLTTEELHHEYGGKPDAKKLDQSIVQLAFQQGLNKQQVFDLLAVSPQIQHALKQEGQSIEQVKQYAIHLIQHTRNQGSSREQRALPSIVSKEPRSQ</sequence>
<gene>
    <name evidence="2" type="ORF">NIES2135_67200</name>
</gene>
<feature type="region of interest" description="Disordered" evidence="1">
    <location>
        <begin position="100"/>
        <end position="124"/>
    </location>
</feature>
<keyword evidence="3" id="KW-1185">Reference proteome</keyword>
<evidence type="ECO:0000313" key="3">
    <source>
        <dbReference type="Proteomes" id="UP000217895"/>
    </source>
</evidence>
<proteinExistence type="predicted"/>
<keyword evidence="2" id="KW-0614">Plasmid</keyword>
<geneLocation type="plasmid" evidence="2">
    <name>plasmid2</name>
</geneLocation>
<organism evidence="2 3">
    <name type="scientific">Leptolyngbya boryana NIES-2135</name>
    <dbReference type="NCBI Taxonomy" id="1973484"/>
    <lineage>
        <taxon>Bacteria</taxon>
        <taxon>Bacillati</taxon>
        <taxon>Cyanobacteriota</taxon>
        <taxon>Cyanophyceae</taxon>
        <taxon>Leptolyngbyales</taxon>
        <taxon>Leptolyngbyaceae</taxon>
        <taxon>Leptolyngbya group</taxon>
        <taxon>Leptolyngbya</taxon>
    </lineage>
</organism>
<accession>A0A1Z4JT66</accession>
<dbReference type="EMBL" id="AP018205">
    <property type="protein sequence ID" value="BAY59843.1"/>
    <property type="molecule type" value="Genomic_DNA"/>
</dbReference>